<dbReference type="Proteomes" id="UP000677228">
    <property type="component" value="Unassembled WGS sequence"/>
</dbReference>
<gene>
    <name evidence="1" type="ORF">OVA965_LOCUS41318</name>
    <name evidence="2" type="ORF">TMI583_LOCUS42931</name>
</gene>
<dbReference type="AlphaFoldDB" id="A0A8S2FY69"/>
<comment type="caution">
    <text evidence="1">The sequence shown here is derived from an EMBL/GenBank/DDBJ whole genome shotgun (WGS) entry which is preliminary data.</text>
</comment>
<proteinExistence type="predicted"/>
<name>A0A8S2FY69_9BILA</name>
<evidence type="ECO:0000313" key="2">
    <source>
        <dbReference type="EMBL" id="CAF4388942.1"/>
    </source>
</evidence>
<accession>A0A8S2FY69</accession>
<reference evidence="1" key="1">
    <citation type="submission" date="2021-02" db="EMBL/GenBank/DDBJ databases">
        <authorList>
            <person name="Nowell W R."/>
        </authorList>
    </citation>
    <scope>NUCLEOTIDE SEQUENCE</scope>
</reference>
<evidence type="ECO:0000313" key="3">
    <source>
        <dbReference type="Proteomes" id="UP000677228"/>
    </source>
</evidence>
<protein>
    <submittedName>
        <fullName evidence="1">Uncharacterized protein</fullName>
    </submittedName>
</protein>
<sequence>RDTLEWESLVDNVGEAAKKRLQQTNDQL</sequence>
<evidence type="ECO:0000313" key="1">
    <source>
        <dbReference type="EMBL" id="CAF1587051.1"/>
    </source>
</evidence>
<feature type="non-terminal residue" evidence="1">
    <location>
        <position position="1"/>
    </location>
</feature>
<dbReference type="EMBL" id="CAJOBA010070524">
    <property type="protein sequence ID" value="CAF4388942.1"/>
    <property type="molecule type" value="Genomic_DNA"/>
</dbReference>
<organism evidence="1 3">
    <name type="scientific">Didymodactylos carnosus</name>
    <dbReference type="NCBI Taxonomy" id="1234261"/>
    <lineage>
        <taxon>Eukaryota</taxon>
        <taxon>Metazoa</taxon>
        <taxon>Spiralia</taxon>
        <taxon>Gnathifera</taxon>
        <taxon>Rotifera</taxon>
        <taxon>Eurotatoria</taxon>
        <taxon>Bdelloidea</taxon>
        <taxon>Philodinida</taxon>
        <taxon>Philodinidae</taxon>
        <taxon>Didymodactylos</taxon>
    </lineage>
</organism>
<dbReference type="EMBL" id="CAJNOK010047255">
    <property type="protein sequence ID" value="CAF1587051.1"/>
    <property type="molecule type" value="Genomic_DNA"/>
</dbReference>
<dbReference type="Proteomes" id="UP000682733">
    <property type="component" value="Unassembled WGS sequence"/>
</dbReference>